<evidence type="ECO:0000256" key="1">
    <source>
        <dbReference type="SAM" id="MobiDB-lite"/>
    </source>
</evidence>
<comment type="caution">
    <text evidence="3">The sequence shown here is derived from an EMBL/GenBank/DDBJ whole genome shotgun (WGS) entry which is preliminary data.</text>
</comment>
<feature type="transmembrane region" description="Helical" evidence="2">
    <location>
        <begin position="33"/>
        <end position="52"/>
    </location>
</feature>
<sequence length="452" mass="48115">MAERGAARSPKLPVQPLPMSWGRAVLEGSASGALGSLIGVLLALIGVFALGMPYEVAGVGSYEWNDLYPRNVLGGMMLWGAVMGSIAVALRLLARQHAVRLADRSADGHRPPAYERSALARSWIITLFWIVLALEVFVGGILLVIALVMLFSDPGTESLIFLAAVGIPVLAGVAFLVGGRRVLQPRWAARWENIRERWPATSAEPFLTRVPRASALTERVGWASSILFGLALISGLLSMILLTRRTWSSSGQEVETVSASAPGYATGIWLGIACGALLLLALLAFLVEQTLAALRRRTEFRRHLDGRADDAHDAAREALTAPPGSFLGLALTVISGALVPFALGADISLLDPTAAMRAEIAVVRWALVPAALFGVLGALILICGRHAKTRQQTDLLAAFPGIDPIPALAPGTSRTDSDKESFHRAGPDEEIDVEASLRRARDTAHVFGDVEG</sequence>
<name>A0ABT0QYJ8_9MICO</name>
<proteinExistence type="predicted"/>
<keyword evidence="2" id="KW-0472">Membrane</keyword>
<accession>A0ABT0QYJ8</accession>
<feature type="transmembrane region" description="Helical" evidence="2">
    <location>
        <begin position="326"/>
        <end position="350"/>
    </location>
</feature>
<dbReference type="EMBL" id="JAKNCJ010000002">
    <property type="protein sequence ID" value="MCL6422731.1"/>
    <property type="molecule type" value="Genomic_DNA"/>
</dbReference>
<evidence type="ECO:0008006" key="5">
    <source>
        <dbReference type="Google" id="ProtNLM"/>
    </source>
</evidence>
<dbReference type="RefSeq" id="WP_249736848.1">
    <property type="nucleotide sequence ID" value="NZ_JAKNCJ010000002.1"/>
</dbReference>
<feature type="transmembrane region" description="Helical" evidence="2">
    <location>
        <begin position="362"/>
        <end position="382"/>
    </location>
</feature>
<feature type="transmembrane region" description="Helical" evidence="2">
    <location>
        <begin position="72"/>
        <end position="94"/>
    </location>
</feature>
<feature type="transmembrane region" description="Helical" evidence="2">
    <location>
        <begin position="220"/>
        <end position="243"/>
    </location>
</feature>
<feature type="transmembrane region" description="Helical" evidence="2">
    <location>
        <begin position="158"/>
        <end position="177"/>
    </location>
</feature>
<gene>
    <name evidence="3" type="ORF">Bequi_04905</name>
</gene>
<dbReference type="Proteomes" id="UP001203761">
    <property type="component" value="Unassembled WGS sequence"/>
</dbReference>
<feature type="region of interest" description="Disordered" evidence="1">
    <location>
        <begin position="408"/>
        <end position="429"/>
    </location>
</feature>
<organism evidence="3 4">
    <name type="scientific">Brachybacterium equifaecis</name>
    <dbReference type="NCBI Taxonomy" id="2910770"/>
    <lineage>
        <taxon>Bacteria</taxon>
        <taxon>Bacillati</taxon>
        <taxon>Actinomycetota</taxon>
        <taxon>Actinomycetes</taxon>
        <taxon>Micrococcales</taxon>
        <taxon>Dermabacteraceae</taxon>
        <taxon>Brachybacterium</taxon>
    </lineage>
</organism>
<protein>
    <recommendedName>
        <fullName evidence="5">ABC transporter permease</fullName>
    </recommendedName>
</protein>
<feature type="compositionally biased region" description="Basic and acidic residues" evidence="1">
    <location>
        <begin position="415"/>
        <end position="427"/>
    </location>
</feature>
<feature type="transmembrane region" description="Helical" evidence="2">
    <location>
        <begin position="123"/>
        <end position="152"/>
    </location>
</feature>
<feature type="transmembrane region" description="Helical" evidence="2">
    <location>
        <begin position="263"/>
        <end position="287"/>
    </location>
</feature>
<keyword evidence="2" id="KW-0812">Transmembrane</keyword>
<evidence type="ECO:0000313" key="3">
    <source>
        <dbReference type="EMBL" id="MCL6422731.1"/>
    </source>
</evidence>
<evidence type="ECO:0000313" key="4">
    <source>
        <dbReference type="Proteomes" id="UP001203761"/>
    </source>
</evidence>
<evidence type="ECO:0000256" key="2">
    <source>
        <dbReference type="SAM" id="Phobius"/>
    </source>
</evidence>
<keyword evidence="4" id="KW-1185">Reference proteome</keyword>
<keyword evidence="2" id="KW-1133">Transmembrane helix</keyword>
<reference evidence="3" key="1">
    <citation type="submission" date="2022-02" db="EMBL/GenBank/DDBJ databases">
        <authorList>
            <person name="Lee M."/>
            <person name="Kim S.-J."/>
            <person name="Jung M.-Y."/>
        </authorList>
    </citation>
    <scope>NUCLEOTIDE SEQUENCE</scope>
    <source>
        <strain evidence="3">JHP9</strain>
    </source>
</reference>